<gene>
    <name evidence="2" type="ORF">RND71_038144</name>
</gene>
<protein>
    <submittedName>
        <fullName evidence="2">Uncharacterized protein</fullName>
    </submittedName>
</protein>
<sequence length="140" mass="15157">MESGNARDSPSSGEDKDESVALPVDELIEKSAGVFPGKSSDGTLSLRQDCPVCIISTSWTTVSQDKTANEQMSKGNSSDPCESVACKMIGTCSTKREMGPTSAEKLLDYMVMYDELTKGQCSQVTQERELFKLIDLSILT</sequence>
<feature type="compositionally biased region" description="Polar residues" evidence="1">
    <location>
        <begin position="1"/>
        <end position="12"/>
    </location>
</feature>
<name>A0AAE1QZE5_9SOLA</name>
<accession>A0AAE1QZE5</accession>
<evidence type="ECO:0000256" key="1">
    <source>
        <dbReference type="SAM" id="MobiDB-lite"/>
    </source>
</evidence>
<proteinExistence type="predicted"/>
<reference evidence="2" key="1">
    <citation type="submission" date="2023-12" db="EMBL/GenBank/DDBJ databases">
        <title>Genome assembly of Anisodus tanguticus.</title>
        <authorList>
            <person name="Wang Y.-J."/>
        </authorList>
    </citation>
    <scope>NUCLEOTIDE SEQUENCE</scope>
    <source>
        <strain evidence="2">KB-2021</strain>
        <tissue evidence="2">Leaf</tissue>
    </source>
</reference>
<keyword evidence="3" id="KW-1185">Reference proteome</keyword>
<dbReference type="AlphaFoldDB" id="A0AAE1QZE5"/>
<comment type="caution">
    <text evidence="2">The sequence shown here is derived from an EMBL/GenBank/DDBJ whole genome shotgun (WGS) entry which is preliminary data.</text>
</comment>
<evidence type="ECO:0000313" key="2">
    <source>
        <dbReference type="EMBL" id="KAK4342328.1"/>
    </source>
</evidence>
<dbReference type="EMBL" id="JAVYJV010000021">
    <property type="protein sequence ID" value="KAK4342328.1"/>
    <property type="molecule type" value="Genomic_DNA"/>
</dbReference>
<evidence type="ECO:0000313" key="3">
    <source>
        <dbReference type="Proteomes" id="UP001291623"/>
    </source>
</evidence>
<organism evidence="2 3">
    <name type="scientific">Anisodus tanguticus</name>
    <dbReference type="NCBI Taxonomy" id="243964"/>
    <lineage>
        <taxon>Eukaryota</taxon>
        <taxon>Viridiplantae</taxon>
        <taxon>Streptophyta</taxon>
        <taxon>Embryophyta</taxon>
        <taxon>Tracheophyta</taxon>
        <taxon>Spermatophyta</taxon>
        <taxon>Magnoliopsida</taxon>
        <taxon>eudicotyledons</taxon>
        <taxon>Gunneridae</taxon>
        <taxon>Pentapetalae</taxon>
        <taxon>asterids</taxon>
        <taxon>lamiids</taxon>
        <taxon>Solanales</taxon>
        <taxon>Solanaceae</taxon>
        <taxon>Solanoideae</taxon>
        <taxon>Hyoscyameae</taxon>
        <taxon>Anisodus</taxon>
    </lineage>
</organism>
<feature type="region of interest" description="Disordered" evidence="1">
    <location>
        <begin position="1"/>
        <end position="25"/>
    </location>
</feature>
<dbReference type="Proteomes" id="UP001291623">
    <property type="component" value="Unassembled WGS sequence"/>
</dbReference>